<dbReference type="PATRIC" id="fig|1265822.4.peg.2854"/>
<dbReference type="InterPro" id="IPR011701">
    <property type="entry name" value="MFS"/>
</dbReference>
<dbReference type="PROSITE" id="PS00216">
    <property type="entry name" value="SUGAR_TRANSPORT_1"/>
    <property type="match status" value="1"/>
</dbReference>
<evidence type="ECO:0000256" key="4">
    <source>
        <dbReference type="ARBA" id="ARBA00022692"/>
    </source>
</evidence>
<evidence type="ECO:0000256" key="3">
    <source>
        <dbReference type="ARBA" id="ARBA00022475"/>
    </source>
</evidence>
<gene>
    <name evidence="8" type="ORF">MCOL2_14036</name>
</gene>
<comment type="caution">
    <text evidence="8">The sequence shown here is derived from an EMBL/GenBank/DDBJ whole genome shotgun (WGS) entry which is preliminary data.</text>
</comment>
<organism evidence="8 9">
    <name type="scientific">Listeria fleischmannii FSL S10-1203</name>
    <dbReference type="NCBI Taxonomy" id="1265822"/>
    <lineage>
        <taxon>Bacteria</taxon>
        <taxon>Bacillati</taxon>
        <taxon>Bacillota</taxon>
        <taxon>Bacilli</taxon>
        <taxon>Bacillales</taxon>
        <taxon>Listeriaceae</taxon>
        <taxon>Listeria</taxon>
    </lineage>
</organism>
<dbReference type="Pfam" id="PF07690">
    <property type="entry name" value="MFS_1"/>
    <property type="match status" value="1"/>
</dbReference>
<evidence type="ECO:0000313" key="8">
    <source>
        <dbReference type="EMBL" id="EUJ52390.1"/>
    </source>
</evidence>
<comment type="subcellular location">
    <subcellularLocation>
        <location evidence="1">Cell membrane</location>
        <topology evidence="1">Multi-pass membrane protein</topology>
    </subcellularLocation>
</comment>
<dbReference type="Gene3D" id="1.20.1250.20">
    <property type="entry name" value="MFS general substrate transporter like domains"/>
    <property type="match status" value="1"/>
</dbReference>
<accession>W7DKD3</accession>
<reference evidence="8 9" key="1">
    <citation type="submission" date="2012-12" db="EMBL/GenBank/DDBJ databases">
        <title>Novel taxa of Listeriaceae from agricultural environments in the United States.</title>
        <authorList>
            <person name="den Bakker H.C."/>
            <person name="Allred A."/>
            <person name="Warchocki S."/>
            <person name="Wright E.M."/>
            <person name="Burrell A."/>
            <person name="Nightingale K.K."/>
            <person name="Kephart D."/>
            <person name="Wiedmann M."/>
        </authorList>
    </citation>
    <scope>NUCLEOTIDE SEQUENCE [LARGE SCALE GENOMIC DNA]</scope>
    <source>
        <strain evidence="8 9">FSL S10-1203</strain>
    </source>
</reference>
<keyword evidence="2" id="KW-0813">Transport</keyword>
<dbReference type="InterPro" id="IPR036259">
    <property type="entry name" value="MFS_trans_sf"/>
</dbReference>
<keyword evidence="6 7" id="KW-0472">Membrane</keyword>
<proteinExistence type="predicted"/>
<evidence type="ECO:0000313" key="9">
    <source>
        <dbReference type="Proteomes" id="UP000019241"/>
    </source>
</evidence>
<keyword evidence="3" id="KW-1003">Cell membrane</keyword>
<evidence type="ECO:0000256" key="7">
    <source>
        <dbReference type="SAM" id="Phobius"/>
    </source>
</evidence>
<evidence type="ECO:0000256" key="2">
    <source>
        <dbReference type="ARBA" id="ARBA00022448"/>
    </source>
</evidence>
<dbReference type="Proteomes" id="UP000019241">
    <property type="component" value="Unassembled WGS sequence"/>
</dbReference>
<name>W7DKD3_9LIST</name>
<dbReference type="GO" id="GO:0022857">
    <property type="term" value="F:transmembrane transporter activity"/>
    <property type="evidence" value="ECO:0007669"/>
    <property type="project" value="InterPro"/>
</dbReference>
<feature type="transmembrane region" description="Helical" evidence="7">
    <location>
        <begin position="78"/>
        <end position="102"/>
    </location>
</feature>
<keyword evidence="5 7" id="KW-1133">Transmembrane helix</keyword>
<evidence type="ECO:0000256" key="5">
    <source>
        <dbReference type="ARBA" id="ARBA00022989"/>
    </source>
</evidence>
<dbReference type="EMBL" id="AODM01000047">
    <property type="protein sequence ID" value="EUJ52390.1"/>
    <property type="molecule type" value="Genomic_DNA"/>
</dbReference>
<feature type="transmembrane region" description="Helical" evidence="7">
    <location>
        <begin position="43"/>
        <end position="66"/>
    </location>
</feature>
<dbReference type="PANTHER" id="PTHR23517">
    <property type="entry name" value="RESISTANCE PROTEIN MDTM, PUTATIVE-RELATED-RELATED"/>
    <property type="match status" value="1"/>
</dbReference>
<dbReference type="SUPFAM" id="SSF103473">
    <property type="entry name" value="MFS general substrate transporter"/>
    <property type="match status" value="1"/>
</dbReference>
<sequence>MMKFSTWDINLKVRLFGEALLDISFWTVFPFLTLYFSDEIGRQLTSLLLIISQFLAVITALLGGYFADVYGRKRMMSISVVGEGIGFFYFLLLGPFLLYSLLI</sequence>
<feature type="transmembrane region" description="Helical" evidence="7">
    <location>
        <begin position="20"/>
        <end position="37"/>
    </location>
</feature>
<protein>
    <submittedName>
        <fullName evidence="8">Major facilitator family transporter</fullName>
    </submittedName>
</protein>
<dbReference type="InterPro" id="IPR050171">
    <property type="entry name" value="MFS_Transporters"/>
</dbReference>
<keyword evidence="4 7" id="KW-0812">Transmembrane</keyword>
<dbReference type="InterPro" id="IPR005829">
    <property type="entry name" value="Sugar_transporter_CS"/>
</dbReference>
<dbReference type="AlphaFoldDB" id="W7DKD3"/>
<dbReference type="PANTHER" id="PTHR23517:SF3">
    <property type="entry name" value="INTEGRAL MEMBRANE TRANSPORT PROTEIN"/>
    <property type="match status" value="1"/>
</dbReference>
<evidence type="ECO:0000256" key="1">
    <source>
        <dbReference type="ARBA" id="ARBA00004651"/>
    </source>
</evidence>
<dbReference type="GO" id="GO:0005886">
    <property type="term" value="C:plasma membrane"/>
    <property type="evidence" value="ECO:0007669"/>
    <property type="project" value="UniProtKB-SubCell"/>
</dbReference>
<evidence type="ECO:0000256" key="6">
    <source>
        <dbReference type="ARBA" id="ARBA00023136"/>
    </source>
</evidence>